<keyword evidence="3" id="KW-0805">Transcription regulation</keyword>
<dbReference type="OrthoDB" id="3037908at2759"/>
<gene>
    <name evidence="8" type="ORF">TRIATDRAFT_87484</name>
</gene>
<dbReference type="SUPFAM" id="SSF57701">
    <property type="entry name" value="Zn2/Cys6 DNA-binding domain"/>
    <property type="match status" value="1"/>
</dbReference>
<keyword evidence="2" id="KW-0479">Metal-binding</keyword>
<dbReference type="Gene3D" id="4.10.240.10">
    <property type="entry name" value="Zn(2)-C6 fungal-type DNA-binding domain"/>
    <property type="match status" value="1"/>
</dbReference>
<evidence type="ECO:0000256" key="2">
    <source>
        <dbReference type="ARBA" id="ARBA00022723"/>
    </source>
</evidence>
<evidence type="ECO:0000313" key="8">
    <source>
        <dbReference type="EMBL" id="EHK44444.1"/>
    </source>
</evidence>
<evidence type="ECO:0000256" key="1">
    <source>
        <dbReference type="ARBA" id="ARBA00004123"/>
    </source>
</evidence>
<dbReference type="PANTHER" id="PTHR47338">
    <property type="entry name" value="ZN(II)2CYS6 TRANSCRIPTION FACTOR (EUROFUNG)-RELATED"/>
    <property type="match status" value="1"/>
</dbReference>
<dbReference type="HOGENOM" id="CLU_011017_3_1_1"/>
<evidence type="ECO:0000256" key="4">
    <source>
        <dbReference type="ARBA" id="ARBA00023125"/>
    </source>
</evidence>
<dbReference type="GO" id="GO:0006351">
    <property type="term" value="P:DNA-templated transcription"/>
    <property type="evidence" value="ECO:0007669"/>
    <property type="project" value="InterPro"/>
</dbReference>
<evidence type="ECO:0000256" key="3">
    <source>
        <dbReference type="ARBA" id="ARBA00023015"/>
    </source>
</evidence>
<dbReference type="GO" id="GO:0000981">
    <property type="term" value="F:DNA-binding transcription factor activity, RNA polymerase II-specific"/>
    <property type="evidence" value="ECO:0007669"/>
    <property type="project" value="InterPro"/>
</dbReference>
<evidence type="ECO:0000256" key="6">
    <source>
        <dbReference type="ARBA" id="ARBA00023242"/>
    </source>
</evidence>
<accession>G9NYD0</accession>
<reference evidence="8 9" key="1">
    <citation type="journal article" date="2011" name="Genome Biol.">
        <title>Comparative genome sequence analysis underscores mycoparasitism as the ancestral life style of Trichoderma.</title>
        <authorList>
            <person name="Kubicek C.P."/>
            <person name="Herrera-Estrella A."/>
            <person name="Seidl-Seiboth V."/>
            <person name="Martinez D.A."/>
            <person name="Druzhinina I.S."/>
            <person name="Thon M."/>
            <person name="Zeilinger S."/>
            <person name="Casas-Flores S."/>
            <person name="Horwitz B.A."/>
            <person name="Mukherjee P.K."/>
            <person name="Mukherjee M."/>
            <person name="Kredics L."/>
            <person name="Alcaraz L.D."/>
            <person name="Aerts A."/>
            <person name="Antal Z."/>
            <person name="Atanasova L."/>
            <person name="Cervantes-Badillo M.G."/>
            <person name="Challacombe J."/>
            <person name="Chertkov O."/>
            <person name="McCluskey K."/>
            <person name="Coulpier F."/>
            <person name="Deshpande N."/>
            <person name="von Doehren H."/>
            <person name="Ebbole D.J."/>
            <person name="Esquivel-Naranjo E.U."/>
            <person name="Fekete E."/>
            <person name="Flipphi M."/>
            <person name="Glaser F."/>
            <person name="Gomez-Rodriguez E.Y."/>
            <person name="Gruber S."/>
            <person name="Han C."/>
            <person name="Henrissat B."/>
            <person name="Hermosa R."/>
            <person name="Hernandez-Onate M."/>
            <person name="Karaffa L."/>
            <person name="Kosti I."/>
            <person name="Le Crom S."/>
            <person name="Lindquist E."/>
            <person name="Lucas S."/>
            <person name="Luebeck M."/>
            <person name="Luebeck P.S."/>
            <person name="Margeot A."/>
            <person name="Metz B."/>
            <person name="Misra M."/>
            <person name="Nevalainen H."/>
            <person name="Omann M."/>
            <person name="Packer N."/>
            <person name="Perrone G."/>
            <person name="Uresti-Rivera E.E."/>
            <person name="Salamov A."/>
            <person name="Schmoll M."/>
            <person name="Seiboth B."/>
            <person name="Shapiro H."/>
            <person name="Sukno S."/>
            <person name="Tamayo-Ramos J.A."/>
            <person name="Tisch D."/>
            <person name="Wiest A."/>
            <person name="Wilkinson H.H."/>
            <person name="Zhang M."/>
            <person name="Coutinho P.M."/>
            <person name="Kenerley C.M."/>
            <person name="Monte E."/>
            <person name="Baker S.E."/>
            <person name="Grigoriev I.V."/>
        </authorList>
    </citation>
    <scope>NUCLEOTIDE SEQUENCE [LARGE SCALE GENOMIC DNA]</scope>
    <source>
        <strain evidence="9">ATCC 20476 / IMI 206040</strain>
    </source>
</reference>
<feature type="domain" description="Zn(2)-C6 fungal-type" evidence="7">
    <location>
        <begin position="14"/>
        <end position="44"/>
    </location>
</feature>
<dbReference type="CDD" id="cd00067">
    <property type="entry name" value="GAL4"/>
    <property type="match status" value="1"/>
</dbReference>
<sequence length="650" mass="72964">MSTLPSTSKRQSQACQECRRRKLRCDGKQPQCSTCENAGIECNIDRNRAPRGPKKGYITALQNKIETLESRLREQEQHHPDWSESLEYGDETLHPVTSHLPVILDCLDDSGLHRDLLTIQSTPLASELDTSISTYSGINVASTSMTLPSDHTPAISISECGRSCNLHITDLMQDELDQLYFDRIHAAVPILHQRRYLSWSRLSEKTRSRSCLQHAVWAAASLVSAHFQHLQHTLYPEVKRLLATTAPAKIPGGQDLAVDVELVQAWVLITTFEFIRMYHYEACLSAAHTFRLAQLMGLHKVDVLDNLPSINERDFITVEERRRVFWMAFTLEILLSMHSNLPLVVNEHMITTLLPVPDHDFQNGQLTETGFLHDLLSKRSETVKWPFNECIMLAAVCARASSYSPKSFNHLQSGHQDGDHVDRQKWLCNTLILRLQTLEEDYPSQKNSSDLSLLFANLLAQASIIYLCGEAQSSDWQTGSPDSENPLQNGSHQLAIGAAQRILELSRSLIDFPVSKIHPFTPIPLCLAVRFLSTKRSNPMAADLLQVPQLEYTGQIQHQFDKGGGGVSSNSFIIVTLQALFTMKPDTCTPWLGPVARLLRLNVYGTDTAAAVVIMVYWDCSNKPGSYEYTSGTCTRPTAKVEPRYDLAET</sequence>
<protein>
    <recommendedName>
        <fullName evidence="7">Zn(2)-C6 fungal-type domain-containing protein</fullName>
    </recommendedName>
</protein>
<dbReference type="eggNOG" id="ENOG502SH49">
    <property type="taxonomic scope" value="Eukaryota"/>
</dbReference>
<dbReference type="GO" id="GO:0003677">
    <property type="term" value="F:DNA binding"/>
    <property type="evidence" value="ECO:0007669"/>
    <property type="project" value="UniProtKB-KW"/>
</dbReference>
<dbReference type="GO" id="GO:0005634">
    <property type="term" value="C:nucleus"/>
    <property type="evidence" value="ECO:0007669"/>
    <property type="project" value="UniProtKB-SubCell"/>
</dbReference>
<dbReference type="PROSITE" id="PS00463">
    <property type="entry name" value="ZN2_CY6_FUNGAL_1"/>
    <property type="match status" value="1"/>
</dbReference>
<organism evidence="8 9">
    <name type="scientific">Hypocrea atroviridis (strain ATCC 20476 / IMI 206040)</name>
    <name type="common">Trichoderma atroviride</name>
    <dbReference type="NCBI Taxonomy" id="452589"/>
    <lineage>
        <taxon>Eukaryota</taxon>
        <taxon>Fungi</taxon>
        <taxon>Dikarya</taxon>
        <taxon>Ascomycota</taxon>
        <taxon>Pezizomycotina</taxon>
        <taxon>Sordariomycetes</taxon>
        <taxon>Hypocreomycetidae</taxon>
        <taxon>Hypocreales</taxon>
        <taxon>Hypocreaceae</taxon>
        <taxon>Trichoderma</taxon>
    </lineage>
</organism>
<evidence type="ECO:0000259" key="7">
    <source>
        <dbReference type="PROSITE" id="PS50048"/>
    </source>
</evidence>
<dbReference type="Pfam" id="PF00172">
    <property type="entry name" value="Zn_clus"/>
    <property type="match status" value="1"/>
</dbReference>
<keyword evidence="5" id="KW-0804">Transcription</keyword>
<dbReference type="InterPro" id="IPR001138">
    <property type="entry name" value="Zn2Cys6_DnaBD"/>
</dbReference>
<dbReference type="Proteomes" id="UP000005426">
    <property type="component" value="Unassembled WGS sequence"/>
</dbReference>
<dbReference type="InterPro" id="IPR036864">
    <property type="entry name" value="Zn2-C6_fun-type_DNA-bd_sf"/>
</dbReference>
<name>G9NYD0_HYPAI</name>
<dbReference type="SMART" id="SM00906">
    <property type="entry name" value="Fungal_trans"/>
    <property type="match status" value="1"/>
</dbReference>
<dbReference type="InterPro" id="IPR050815">
    <property type="entry name" value="TF_fung"/>
</dbReference>
<dbReference type="GO" id="GO:0008270">
    <property type="term" value="F:zinc ion binding"/>
    <property type="evidence" value="ECO:0007669"/>
    <property type="project" value="InterPro"/>
</dbReference>
<dbReference type="SMART" id="SM00066">
    <property type="entry name" value="GAL4"/>
    <property type="match status" value="1"/>
</dbReference>
<dbReference type="CDD" id="cd12148">
    <property type="entry name" value="fungal_TF_MHR"/>
    <property type="match status" value="1"/>
</dbReference>
<keyword evidence="9" id="KW-1185">Reference proteome</keyword>
<comment type="caution">
    <text evidence="8">The sequence shown here is derived from an EMBL/GenBank/DDBJ whole genome shotgun (WGS) entry which is preliminary data.</text>
</comment>
<dbReference type="PROSITE" id="PS50048">
    <property type="entry name" value="ZN2_CY6_FUNGAL_2"/>
    <property type="match status" value="1"/>
</dbReference>
<dbReference type="STRING" id="452589.G9NYD0"/>
<evidence type="ECO:0000256" key="5">
    <source>
        <dbReference type="ARBA" id="ARBA00023163"/>
    </source>
</evidence>
<comment type="subcellular location">
    <subcellularLocation>
        <location evidence="1">Nucleus</location>
    </subcellularLocation>
</comment>
<dbReference type="PANTHER" id="PTHR47338:SF3">
    <property type="entry name" value="C6 FINGER DOMAIN TRANSCRIPTION FACTOR DBAA-RELATED"/>
    <property type="match status" value="1"/>
</dbReference>
<dbReference type="AlphaFoldDB" id="G9NYD0"/>
<dbReference type="EMBL" id="ABDG02000025">
    <property type="protein sequence ID" value="EHK44444.1"/>
    <property type="molecule type" value="Genomic_DNA"/>
</dbReference>
<evidence type="ECO:0000313" key="9">
    <source>
        <dbReference type="Proteomes" id="UP000005426"/>
    </source>
</evidence>
<dbReference type="OMA" id="RSPFNEC"/>
<dbReference type="Pfam" id="PF04082">
    <property type="entry name" value="Fungal_trans"/>
    <property type="match status" value="1"/>
</dbReference>
<dbReference type="InterPro" id="IPR007219">
    <property type="entry name" value="XnlR_reg_dom"/>
</dbReference>
<keyword evidence="6" id="KW-0539">Nucleus</keyword>
<keyword evidence="4" id="KW-0238">DNA-binding</keyword>
<proteinExistence type="predicted"/>